<dbReference type="InterPro" id="IPR045864">
    <property type="entry name" value="aa-tRNA-synth_II/BPL/LPL"/>
</dbReference>
<evidence type="ECO:0000313" key="16">
    <source>
        <dbReference type="Proteomes" id="UP000029579"/>
    </source>
</evidence>
<evidence type="ECO:0000256" key="1">
    <source>
        <dbReference type="ARBA" id="ARBA00004496"/>
    </source>
</evidence>
<dbReference type="Proteomes" id="UP000029579">
    <property type="component" value="Unassembled WGS sequence"/>
</dbReference>
<dbReference type="NCBIfam" id="TIGR00468">
    <property type="entry name" value="pheS"/>
    <property type="match status" value="1"/>
</dbReference>
<comment type="subcellular location">
    <subcellularLocation>
        <location evidence="1 13">Cytoplasm</location>
    </subcellularLocation>
</comment>
<dbReference type="Pfam" id="PF02912">
    <property type="entry name" value="Phe_tRNA-synt_N"/>
    <property type="match status" value="1"/>
</dbReference>
<dbReference type="PANTHER" id="PTHR11538:SF41">
    <property type="entry name" value="PHENYLALANINE--TRNA LIGASE, MITOCHONDRIAL"/>
    <property type="match status" value="1"/>
</dbReference>
<dbReference type="EC" id="6.1.1.20" evidence="13"/>
<dbReference type="InterPro" id="IPR002319">
    <property type="entry name" value="Phenylalanyl-tRNA_Synthase"/>
</dbReference>
<keyword evidence="11 13" id="KW-0030">Aminoacyl-tRNA synthetase</keyword>
<dbReference type="HAMAP" id="MF_00281">
    <property type="entry name" value="Phe_tRNA_synth_alpha1"/>
    <property type="match status" value="1"/>
</dbReference>
<dbReference type="SUPFAM" id="SSF55681">
    <property type="entry name" value="Class II aaRS and biotin synthetases"/>
    <property type="match status" value="1"/>
</dbReference>
<gene>
    <name evidence="13 15" type="primary">pheS</name>
    <name evidence="15" type="ORF">HMPREF1630_09425</name>
</gene>
<evidence type="ECO:0000256" key="11">
    <source>
        <dbReference type="ARBA" id="ARBA00023146"/>
    </source>
</evidence>
<dbReference type="eggNOG" id="COG0016">
    <property type="taxonomic scope" value="Bacteria"/>
</dbReference>
<evidence type="ECO:0000256" key="3">
    <source>
        <dbReference type="ARBA" id="ARBA00011209"/>
    </source>
</evidence>
<dbReference type="EMBL" id="JRMW01000044">
    <property type="protein sequence ID" value="KGF02884.1"/>
    <property type="molecule type" value="Genomic_DNA"/>
</dbReference>
<comment type="subunit">
    <text evidence="3 13">Tetramer of two alpha and two beta subunits.</text>
</comment>
<keyword evidence="8 13" id="KW-0067">ATP-binding</keyword>
<comment type="catalytic activity">
    <reaction evidence="12 13">
        <text>tRNA(Phe) + L-phenylalanine + ATP = L-phenylalanyl-tRNA(Phe) + AMP + diphosphate + H(+)</text>
        <dbReference type="Rhea" id="RHEA:19413"/>
        <dbReference type="Rhea" id="RHEA-COMP:9668"/>
        <dbReference type="Rhea" id="RHEA-COMP:9699"/>
        <dbReference type="ChEBI" id="CHEBI:15378"/>
        <dbReference type="ChEBI" id="CHEBI:30616"/>
        <dbReference type="ChEBI" id="CHEBI:33019"/>
        <dbReference type="ChEBI" id="CHEBI:58095"/>
        <dbReference type="ChEBI" id="CHEBI:78442"/>
        <dbReference type="ChEBI" id="CHEBI:78531"/>
        <dbReference type="ChEBI" id="CHEBI:456215"/>
        <dbReference type="EC" id="6.1.1.20"/>
    </reaction>
</comment>
<comment type="caution">
    <text evidence="15">The sequence shown here is derived from an EMBL/GenBank/DDBJ whole genome shotgun (WGS) entry which is preliminary data.</text>
</comment>
<dbReference type="GO" id="GO:0006432">
    <property type="term" value="P:phenylalanyl-tRNA aminoacylation"/>
    <property type="evidence" value="ECO:0007669"/>
    <property type="project" value="UniProtKB-UniRule"/>
</dbReference>
<evidence type="ECO:0000256" key="2">
    <source>
        <dbReference type="ARBA" id="ARBA00010207"/>
    </source>
</evidence>
<dbReference type="GO" id="GO:0005737">
    <property type="term" value="C:cytoplasm"/>
    <property type="evidence" value="ECO:0007669"/>
    <property type="project" value="UniProtKB-SubCell"/>
</dbReference>
<keyword evidence="4 13" id="KW-0963">Cytoplasm</keyword>
<dbReference type="RefSeq" id="WP_037328892.1">
    <property type="nucleotide sequence ID" value="NZ_JRMW01000044.1"/>
</dbReference>
<evidence type="ECO:0000256" key="12">
    <source>
        <dbReference type="ARBA" id="ARBA00049255"/>
    </source>
</evidence>
<keyword evidence="9 13" id="KW-0460">Magnesium</keyword>
<organism evidence="15 16">
    <name type="scientific">Anaerococcus lactolyticus S7-1-13</name>
    <dbReference type="NCBI Taxonomy" id="1284686"/>
    <lineage>
        <taxon>Bacteria</taxon>
        <taxon>Bacillati</taxon>
        <taxon>Bacillota</taxon>
        <taxon>Tissierellia</taxon>
        <taxon>Tissierellales</taxon>
        <taxon>Peptoniphilaceae</taxon>
        <taxon>Anaerococcus</taxon>
    </lineage>
</organism>
<comment type="cofactor">
    <cofactor evidence="13">
        <name>Mg(2+)</name>
        <dbReference type="ChEBI" id="CHEBI:18420"/>
    </cofactor>
    <text evidence="13">Binds 2 magnesium ions per tetramer.</text>
</comment>
<sequence length="340" mass="38292">MEENLKLALETAKSEIEKANSLEVLEDLRIKFLGKKGTITDLKKSIANLPNEEKPSAGKLINQTSKEIESLLADKNENIKKELLKEKIKEEKIDVTAHFDKYDSGHLAVINQTMEELETIFQNMGFDVVAGPEVDTVKYVFDDLNSPKNHPARSTSDTFYINDEVLLRPHTSSMQIRVMNEGKLPIKMVSAGRVFRNDEVDSTHSPMFHQLECLVVDENVSMANLKATLETFIKEMFGDKMSLRYRPHHFPFTEPSLEVDVTCPVCMGEGCPACGNTGWSMELLGGGMVHPNVLEACGIDSEKYTGFAFGLGVDRIAMVKYGLDDIRLLYDNDKRFIEQF</sequence>
<dbReference type="FunFam" id="3.30.930.10:FF:000003">
    <property type="entry name" value="Phenylalanine--tRNA ligase alpha subunit"/>
    <property type="match status" value="1"/>
</dbReference>
<evidence type="ECO:0000256" key="5">
    <source>
        <dbReference type="ARBA" id="ARBA00022598"/>
    </source>
</evidence>
<dbReference type="PANTHER" id="PTHR11538">
    <property type="entry name" value="PHENYLALANYL-TRNA SYNTHETASE"/>
    <property type="match status" value="1"/>
</dbReference>
<dbReference type="GO" id="GO:0016740">
    <property type="term" value="F:transferase activity"/>
    <property type="evidence" value="ECO:0007669"/>
    <property type="project" value="UniProtKB-ARBA"/>
</dbReference>
<dbReference type="GO" id="GO:0000049">
    <property type="term" value="F:tRNA binding"/>
    <property type="evidence" value="ECO:0007669"/>
    <property type="project" value="InterPro"/>
</dbReference>
<dbReference type="InterPro" id="IPR004188">
    <property type="entry name" value="Phe-tRNA_ligase_II_N"/>
</dbReference>
<proteinExistence type="inferred from homology"/>
<evidence type="ECO:0000256" key="10">
    <source>
        <dbReference type="ARBA" id="ARBA00022917"/>
    </source>
</evidence>
<keyword evidence="6 13" id="KW-0479">Metal-binding</keyword>
<feature type="binding site" evidence="13">
    <location>
        <position position="254"/>
    </location>
    <ligand>
        <name>Mg(2+)</name>
        <dbReference type="ChEBI" id="CHEBI:18420"/>
        <note>shared with beta subunit</note>
    </ligand>
</feature>
<dbReference type="PROSITE" id="PS50862">
    <property type="entry name" value="AA_TRNA_LIGASE_II"/>
    <property type="match status" value="1"/>
</dbReference>
<dbReference type="InterPro" id="IPR006195">
    <property type="entry name" value="aa-tRNA-synth_II"/>
</dbReference>
<dbReference type="Gene3D" id="3.30.930.10">
    <property type="entry name" value="Bira Bifunctional Protein, Domain 2"/>
    <property type="match status" value="1"/>
</dbReference>
<dbReference type="GO" id="GO:0005524">
    <property type="term" value="F:ATP binding"/>
    <property type="evidence" value="ECO:0007669"/>
    <property type="project" value="UniProtKB-UniRule"/>
</dbReference>
<accession>A0A095Z332</accession>
<evidence type="ECO:0000256" key="9">
    <source>
        <dbReference type="ARBA" id="ARBA00022842"/>
    </source>
</evidence>
<dbReference type="GO" id="GO:0140096">
    <property type="term" value="F:catalytic activity, acting on a protein"/>
    <property type="evidence" value="ECO:0007669"/>
    <property type="project" value="UniProtKB-ARBA"/>
</dbReference>
<name>A0A095Z332_9FIRM</name>
<dbReference type="InterPro" id="IPR022911">
    <property type="entry name" value="Phe_tRNA_ligase_alpha1_bac"/>
</dbReference>
<dbReference type="AlphaFoldDB" id="A0A095Z332"/>
<dbReference type="GO" id="GO:0000287">
    <property type="term" value="F:magnesium ion binding"/>
    <property type="evidence" value="ECO:0007669"/>
    <property type="project" value="UniProtKB-UniRule"/>
</dbReference>
<dbReference type="InterPro" id="IPR010978">
    <property type="entry name" value="tRNA-bd_arm"/>
</dbReference>
<evidence type="ECO:0000256" key="7">
    <source>
        <dbReference type="ARBA" id="ARBA00022741"/>
    </source>
</evidence>
<evidence type="ECO:0000256" key="8">
    <source>
        <dbReference type="ARBA" id="ARBA00022840"/>
    </source>
</evidence>
<keyword evidence="7 13" id="KW-0547">Nucleotide-binding</keyword>
<reference evidence="15 16" key="1">
    <citation type="submission" date="2014-07" db="EMBL/GenBank/DDBJ databases">
        <authorList>
            <person name="McCorrison J."/>
            <person name="Sanka R."/>
            <person name="Torralba M."/>
            <person name="Gillis M."/>
            <person name="Haft D.H."/>
            <person name="Methe B."/>
            <person name="Sutton G."/>
            <person name="Nelson K.E."/>
        </authorList>
    </citation>
    <scope>NUCLEOTIDE SEQUENCE [LARGE SCALE GENOMIC DNA]</scope>
    <source>
        <strain evidence="15 16">S7-1-13</strain>
    </source>
</reference>
<evidence type="ECO:0000313" key="15">
    <source>
        <dbReference type="EMBL" id="KGF02884.1"/>
    </source>
</evidence>
<dbReference type="CDD" id="cd00496">
    <property type="entry name" value="PheRS_alpha_core"/>
    <property type="match status" value="1"/>
</dbReference>
<evidence type="ECO:0000256" key="13">
    <source>
        <dbReference type="HAMAP-Rule" id="MF_00281"/>
    </source>
</evidence>
<feature type="domain" description="Aminoacyl-transfer RNA synthetases class-II family profile" evidence="14">
    <location>
        <begin position="120"/>
        <end position="319"/>
    </location>
</feature>
<dbReference type="GO" id="GO:0004826">
    <property type="term" value="F:phenylalanine-tRNA ligase activity"/>
    <property type="evidence" value="ECO:0007669"/>
    <property type="project" value="UniProtKB-UniRule"/>
</dbReference>
<dbReference type="InterPro" id="IPR004529">
    <property type="entry name" value="Phe-tRNA-synth_IIc_asu"/>
</dbReference>
<dbReference type="SUPFAM" id="SSF46589">
    <property type="entry name" value="tRNA-binding arm"/>
    <property type="match status" value="1"/>
</dbReference>
<evidence type="ECO:0000256" key="4">
    <source>
        <dbReference type="ARBA" id="ARBA00022490"/>
    </source>
</evidence>
<keyword evidence="10 13" id="KW-0648">Protein biosynthesis</keyword>
<protein>
    <recommendedName>
        <fullName evidence="13">Phenylalanine--tRNA ligase alpha subunit</fullName>
        <ecNumber evidence="13">6.1.1.20</ecNumber>
    </recommendedName>
    <alternativeName>
        <fullName evidence="13">Phenylalanyl-tRNA synthetase alpha subunit</fullName>
        <shortName evidence="13">PheRS</shortName>
    </alternativeName>
</protein>
<dbReference type="Pfam" id="PF01409">
    <property type="entry name" value="tRNA-synt_2d"/>
    <property type="match status" value="1"/>
</dbReference>
<dbReference type="OrthoDB" id="9800719at2"/>
<evidence type="ECO:0000259" key="14">
    <source>
        <dbReference type="PROSITE" id="PS50862"/>
    </source>
</evidence>
<comment type="similarity">
    <text evidence="2 13">Belongs to the class-II aminoacyl-tRNA synthetase family. Phe-tRNA synthetase alpha subunit type 1 subfamily.</text>
</comment>
<keyword evidence="5 13" id="KW-0436">Ligase</keyword>
<evidence type="ECO:0000256" key="6">
    <source>
        <dbReference type="ARBA" id="ARBA00022723"/>
    </source>
</evidence>